<dbReference type="AlphaFoldDB" id="A0A2T7P1N5"/>
<dbReference type="OrthoDB" id="5870821at2759"/>
<dbReference type="Gene3D" id="3.30.980.10">
    <property type="entry name" value="Threonyl-trna Synthetase, Chain A, domain 2"/>
    <property type="match status" value="1"/>
</dbReference>
<dbReference type="Proteomes" id="UP000245119">
    <property type="component" value="Linkage Group LG7"/>
</dbReference>
<keyword evidence="3" id="KW-0496">Mitochondrion</keyword>
<evidence type="ECO:0000256" key="6">
    <source>
        <dbReference type="ARBA" id="ARBA00071662"/>
    </source>
</evidence>
<dbReference type="GO" id="GO:0003723">
    <property type="term" value="F:RNA binding"/>
    <property type="evidence" value="ECO:0007669"/>
    <property type="project" value="TreeGrafter"/>
</dbReference>
<organism evidence="9 10">
    <name type="scientific">Pomacea canaliculata</name>
    <name type="common">Golden apple snail</name>
    <dbReference type="NCBI Taxonomy" id="400727"/>
    <lineage>
        <taxon>Eukaryota</taxon>
        <taxon>Metazoa</taxon>
        <taxon>Spiralia</taxon>
        <taxon>Lophotrochozoa</taxon>
        <taxon>Mollusca</taxon>
        <taxon>Gastropoda</taxon>
        <taxon>Caenogastropoda</taxon>
        <taxon>Architaenioglossa</taxon>
        <taxon>Ampullarioidea</taxon>
        <taxon>Ampullariidae</taxon>
        <taxon>Pomacea</taxon>
    </lineage>
</organism>
<accession>A0A2T7P1N5</accession>
<evidence type="ECO:0000256" key="7">
    <source>
        <dbReference type="ARBA" id="ARBA00075914"/>
    </source>
</evidence>
<dbReference type="GO" id="GO:0005840">
    <property type="term" value="C:ribosome"/>
    <property type="evidence" value="ECO:0007669"/>
    <property type="project" value="UniProtKB-KW"/>
</dbReference>
<keyword evidence="4" id="KW-0687">Ribonucleoprotein</keyword>
<dbReference type="GO" id="GO:0000166">
    <property type="term" value="F:nucleotide binding"/>
    <property type="evidence" value="ECO:0007669"/>
    <property type="project" value="InterPro"/>
</dbReference>
<evidence type="ECO:0000256" key="3">
    <source>
        <dbReference type="ARBA" id="ARBA00023128"/>
    </source>
</evidence>
<dbReference type="InterPro" id="IPR012675">
    <property type="entry name" value="Beta-grasp_dom_sf"/>
</dbReference>
<evidence type="ECO:0000256" key="2">
    <source>
        <dbReference type="ARBA" id="ARBA00022980"/>
    </source>
</evidence>
<dbReference type="FunFam" id="3.30.980.10:FF:000006">
    <property type="entry name" value="39S ribosomal protein L39, mitochondrial"/>
    <property type="match status" value="1"/>
</dbReference>
<dbReference type="EMBL" id="PZQS01000007">
    <property type="protein sequence ID" value="PVD27324.1"/>
    <property type="molecule type" value="Genomic_DNA"/>
</dbReference>
<dbReference type="PANTHER" id="PTHR42753">
    <property type="entry name" value="MITOCHONDRIAL RIBOSOME PROTEIN L39/PROLYL-TRNA LIGASE FAMILY MEMBER"/>
    <property type="match status" value="1"/>
</dbReference>
<proteinExistence type="inferred from homology"/>
<dbReference type="Gene3D" id="3.10.20.30">
    <property type="match status" value="1"/>
</dbReference>
<evidence type="ECO:0000313" key="9">
    <source>
        <dbReference type="EMBL" id="PVD27324.1"/>
    </source>
</evidence>
<evidence type="ECO:0000256" key="5">
    <source>
        <dbReference type="ARBA" id="ARBA00061231"/>
    </source>
</evidence>
<dbReference type="InterPro" id="IPR018163">
    <property type="entry name" value="Thr/Ala-tRNA-synth_IIc_edit"/>
</dbReference>
<comment type="subcellular location">
    <subcellularLocation>
        <location evidence="1">Mitochondrion</location>
    </subcellularLocation>
</comment>
<gene>
    <name evidence="9" type="ORF">C0Q70_12480</name>
</gene>
<dbReference type="SUPFAM" id="SSF55186">
    <property type="entry name" value="ThrRS/AlaRS common domain"/>
    <property type="match status" value="1"/>
</dbReference>
<feature type="compositionally biased region" description="Basic and acidic residues" evidence="8">
    <location>
        <begin position="357"/>
        <end position="371"/>
    </location>
</feature>
<evidence type="ECO:0000256" key="4">
    <source>
        <dbReference type="ARBA" id="ARBA00023274"/>
    </source>
</evidence>
<keyword evidence="10" id="KW-1185">Reference proteome</keyword>
<keyword evidence="2" id="KW-0689">Ribosomal protein</keyword>
<sequence length="416" mass="47258">MRERKITHEHFLRGIDIMASACRPLWLGKNWTFRARQQCRCLCTKRNLTNSDVRQKRSALFEEEKKRQFSLVTRIEKIEVQYKGTPEDTTLVMNKGLSTPFNCAMHIQELLTSRTALALVDGEPWDMHRPLNKSCQLQFLHFQDEDPTIANNAFWRTCSFTLGYVLENAFKDQYYIELCSFPKPNVKSGSFIYDADLKFDNWKPSKTELNCLSRIGAKLYHSDLQFERLDIDASLAAKIFEDNRFKSAQIPAIAAKSESGSKVTVYRMGDHVDITAGPLISSTSLIGRFTVTAIHDIESPTLGPLKRVQGVALPTQLKMHYWTYDNILVSRGAKLNHAPFPFLSSRESKTKQKVRQRGKERIPHMKADPRESAAPTQSLRDPPGVRLGHAGVFNASGNAHCASAHAFAFRSAMKEF</sequence>
<dbReference type="InterPro" id="IPR050062">
    <property type="entry name" value="Pro-tRNA_synthetase"/>
</dbReference>
<evidence type="ECO:0000256" key="8">
    <source>
        <dbReference type="SAM" id="MobiDB-lite"/>
    </source>
</evidence>
<dbReference type="SUPFAM" id="SSF81271">
    <property type="entry name" value="TGS-like"/>
    <property type="match status" value="1"/>
</dbReference>
<evidence type="ECO:0000256" key="1">
    <source>
        <dbReference type="ARBA" id="ARBA00004173"/>
    </source>
</evidence>
<evidence type="ECO:0000313" key="10">
    <source>
        <dbReference type="Proteomes" id="UP000245119"/>
    </source>
</evidence>
<comment type="caution">
    <text evidence="9">The sequence shown here is derived from an EMBL/GenBank/DDBJ whole genome shotgun (WGS) entry which is preliminary data.</text>
</comment>
<name>A0A2T7P1N5_POMCA</name>
<protein>
    <recommendedName>
        <fullName evidence="6">Large ribosomal subunit protein mL39</fullName>
    </recommendedName>
    <alternativeName>
        <fullName evidence="7">39S ribosomal protein L39, mitochondrial</fullName>
    </alternativeName>
</protein>
<feature type="region of interest" description="Disordered" evidence="8">
    <location>
        <begin position="344"/>
        <end position="385"/>
    </location>
</feature>
<dbReference type="GO" id="GO:1990904">
    <property type="term" value="C:ribonucleoprotein complex"/>
    <property type="evidence" value="ECO:0007669"/>
    <property type="project" value="UniProtKB-KW"/>
</dbReference>
<reference evidence="9 10" key="1">
    <citation type="submission" date="2018-04" db="EMBL/GenBank/DDBJ databases">
        <title>The genome of golden apple snail Pomacea canaliculata provides insight into stress tolerance and invasive adaptation.</title>
        <authorList>
            <person name="Liu C."/>
            <person name="Liu B."/>
            <person name="Ren Y."/>
            <person name="Zhang Y."/>
            <person name="Wang H."/>
            <person name="Li S."/>
            <person name="Jiang F."/>
            <person name="Yin L."/>
            <person name="Zhang G."/>
            <person name="Qian W."/>
            <person name="Fan W."/>
        </authorList>
    </citation>
    <scope>NUCLEOTIDE SEQUENCE [LARGE SCALE GENOMIC DNA]</scope>
    <source>
        <strain evidence="9">SZHN2017</strain>
        <tissue evidence="9">Muscle</tissue>
    </source>
</reference>
<comment type="similarity">
    <text evidence="5">Belongs to the mitochondrion-specific ribosomal protein mL39 family.</text>
</comment>
<dbReference type="PANTHER" id="PTHR42753:SF9">
    <property type="entry name" value="LARGE RIBOSOMAL SUBUNIT PROTEIN ML39"/>
    <property type="match status" value="1"/>
</dbReference>
<dbReference type="STRING" id="400727.A0A2T7P1N5"/>
<dbReference type="GO" id="GO:0005739">
    <property type="term" value="C:mitochondrion"/>
    <property type="evidence" value="ECO:0007669"/>
    <property type="project" value="UniProtKB-SubCell"/>
</dbReference>
<dbReference type="CDD" id="cd01667">
    <property type="entry name" value="TGS_ThrRS"/>
    <property type="match status" value="1"/>
</dbReference>
<dbReference type="InterPro" id="IPR012676">
    <property type="entry name" value="TGS-like"/>
</dbReference>